<evidence type="ECO:0000313" key="2">
    <source>
        <dbReference type="Proteomes" id="UP000230423"/>
    </source>
</evidence>
<accession>A0A2G9TJ06</accession>
<name>A0A2G9TJ06_TELCI</name>
<reference evidence="1 2" key="1">
    <citation type="submission" date="2015-09" db="EMBL/GenBank/DDBJ databases">
        <title>Draft genome of the parasitic nematode Teladorsagia circumcincta isolate WARC Sus (inbred).</title>
        <authorList>
            <person name="Mitreva M."/>
        </authorList>
    </citation>
    <scope>NUCLEOTIDE SEQUENCE [LARGE SCALE GENOMIC DNA]</scope>
    <source>
        <strain evidence="1 2">S</strain>
    </source>
</reference>
<dbReference type="AlphaFoldDB" id="A0A2G9TJ06"/>
<protein>
    <recommendedName>
        <fullName evidence="3">ISXO2-like transposase domain-containing protein</fullName>
    </recommendedName>
</protein>
<evidence type="ECO:0000313" key="1">
    <source>
        <dbReference type="EMBL" id="PIO57925.1"/>
    </source>
</evidence>
<sequence>MVRNAWLMGGIESGTKRVFPEVVENRDGPTFDAIMLRNVLAGTAIRTDCWRGYGYLANNGF</sequence>
<dbReference type="OrthoDB" id="424490at2759"/>
<keyword evidence="2" id="KW-1185">Reference proteome</keyword>
<gene>
    <name evidence="1" type="ORF">TELCIR_20654</name>
</gene>
<organism evidence="1 2">
    <name type="scientific">Teladorsagia circumcincta</name>
    <name type="common">Brown stomach worm</name>
    <name type="synonym">Ostertagia circumcincta</name>
    <dbReference type="NCBI Taxonomy" id="45464"/>
    <lineage>
        <taxon>Eukaryota</taxon>
        <taxon>Metazoa</taxon>
        <taxon>Ecdysozoa</taxon>
        <taxon>Nematoda</taxon>
        <taxon>Chromadorea</taxon>
        <taxon>Rhabditida</taxon>
        <taxon>Rhabditina</taxon>
        <taxon>Rhabditomorpha</taxon>
        <taxon>Strongyloidea</taxon>
        <taxon>Trichostrongylidae</taxon>
        <taxon>Teladorsagia</taxon>
    </lineage>
</organism>
<evidence type="ECO:0008006" key="3">
    <source>
        <dbReference type="Google" id="ProtNLM"/>
    </source>
</evidence>
<dbReference type="EMBL" id="KZ363132">
    <property type="protein sequence ID" value="PIO57925.1"/>
    <property type="molecule type" value="Genomic_DNA"/>
</dbReference>
<proteinExistence type="predicted"/>
<dbReference type="Proteomes" id="UP000230423">
    <property type="component" value="Unassembled WGS sequence"/>
</dbReference>
<feature type="non-terminal residue" evidence="1">
    <location>
        <position position="61"/>
    </location>
</feature>